<dbReference type="PROSITE" id="PS00678">
    <property type="entry name" value="WD_REPEATS_1"/>
    <property type="match status" value="1"/>
</dbReference>
<reference evidence="13" key="1">
    <citation type="submission" date="2021-01" db="UniProtKB">
        <authorList>
            <consortium name="EnsemblMetazoa"/>
        </authorList>
    </citation>
    <scope>IDENTIFICATION</scope>
</reference>
<evidence type="ECO:0000256" key="5">
    <source>
        <dbReference type="ARBA" id="ARBA00022737"/>
    </source>
</evidence>
<dbReference type="OMA" id="RDVHRNY"/>
<dbReference type="Gene3D" id="2.130.10.10">
    <property type="entry name" value="YVTN repeat-like/Quinoprotein amine dehydrogenase"/>
    <property type="match status" value="1"/>
</dbReference>
<evidence type="ECO:0000256" key="8">
    <source>
        <dbReference type="ARBA" id="ARBA00023242"/>
    </source>
</evidence>
<dbReference type="InterPro" id="IPR019775">
    <property type="entry name" value="WD40_repeat_CS"/>
</dbReference>
<sequence>MSERMRGRQSQSQAPATSHEKEKSAPASVESDHEDANANDNDDTSSVGSHGEARSKRRKKTPGRTTFKYASHLREEHGQALFGVQFNPHVDDRDIFATCGTNRLSVYEVLPNSIKLLQCYADPESDEMYYTVAWGYDETGEPLLAVAGARGIIRVINVARMESVQHYVGHGHSINEVKFHPRDPNLLLSVSKDHTLRLWNLRTEQCVAIFGGVEGHRDEVLSADFDLLGQRIISCGMDHSLKLWHLDSPMLQRAIHDSYVYQPMKHSRAFPTANQHYPDFTTRDIHQNYVDCVRWLGNFILSKSCEQVIVCWKPGYMEQREIKPSDSAVTIVHQFHYRDSQFWFLRFGLSRDQRHLAVGNQLGKTFVWDIDVADPASSKCSTLSHPKCTAIVRQTSFSNRGDVLICICDDATIWRWDRTQPQQQHHHINGSHATADD</sequence>
<dbReference type="InterPro" id="IPR001680">
    <property type="entry name" value="WD40_rpt"/>
</dbReference>
<evidence type="ECO:0000256" key="4">
    <source>
        <dbReference type="ARBA" id="ARBA00022574"/>
    </source>
</evidence>
<feature type="region of interest" description="Disordered" evidence="12">
    <location>
        <begin position="1"/>
        <end position="65"/>
    </location>
</feature>
<keyword evidence="6" id="KW-0805">Transcription regulation</keyword>
<proteinExistence type="inferred from homology"/>
<dbReference type="KEGG" id="vde:111246506"/>
<comment type="similarity">
    <text evidence="2">Belongs to the WD repeat ESC family.</text>
</comment>
<accession>A0A7M7JKU9</accession>
<dbReference type="InterPro" id="IPR015943">
    <property type="entry name" value="WD40/YVTN_repeat-like_dom_sf"/>
</dbReference>
<dbReference type="InterPro" id="IPR036322">
    <property type="entry name" value="WD40_repeat_dom_sf"/>
</dbReference>
<protein>
    <recommendedName>
        <fullName evidence="9">Polycomb protein esc</fullName>
    </recommendedName>
    <alternativeName>
        <fullName evidence="10">Protein extra sex combs</fullName>
    </alternativeName>
</protein>
<evidence type="ECO:0000313" key="14">
    <source>
        <dbReference type="Proteomes" id="UP000594260"/>
    </source>
</evidence>
<dbReference type="PANTHER" id="PTHR10253">
    <property type="entry name" value="POLYCOMB PROTEIN"/>
    <property type="match status" value="1"/>
</dbReference>
<feature type="repeat" description="WD" evidence="11">
    <location>
        <begin position="213"/>
        <end position="254"/>
    </location>
</feature>
<dbReference type="SMART" id="SM00320">
    <property type="entry name" value="WD40"/>
    <property type="match status" value="5"/>
</dbReference>
<evidence type="ECO:0000256" key="3">
    <source>
        <dbReference type="ARBA" id="ARBA00022491"/>
    </source>
</evidence>
<organism evidence="13 14">
    <name type="scientific">Varroa destructor</name>
    <name type="common">Honeybee mite</name>
    <dbReference type="NCBI Taxonomy" id="109461"/>
    <lineage>
        <taxon>Eukaryota</taxon>
        <taxon>Metazoa</taxon>
        <taxon>Ecdysozoa</taxon>
        <taxon>Arthropoda</taxon>
        <taxon>Chelicerata</taxon>
        <taxon>Arachnida</taxon>
        <taxon>Acari</taxon>
        <taxon>Parasitiformes</taxon>
        <taxon>Mesostigmata</taxon>
        <taxon>Gamasina</taxon>
        <taxon>Dermanyssoidea</taxon>
        <taxon>Varroidae</taxon>
        <taxon>Varroa</taxon>
    </lineage>
</organism>
<dbReference type="FunCoup" id="A0A7M7JKU9">
    <property type="interactions" value="1726"/>
</dbReference>
<dbReference type="InParanoid" id="A0A7M7JKU9"/>
<dbReference type="PROSITE" id="PS50294">
    <property type="entry name" value="WD_REPEATS_REGION"/>
    <property type="match status" value="2"/>
</dbReference>
<dbReference type="GO" id="GO:0005634">
    <property type="term" value="C:nucleus"/>
    <property type="evidence" value="ECO:0007669"/>
    <property type="project" value="UniProtKB-SubCell"/>
</dbReference>
<keyword evidence="8" id="KW-0539">Nucleus</keyword>
<dbReference type="FunFam" id="2.130.10.10:FF:000056">
    <property type="entry name" value="Polycomb protein eed"/>
    <property type="match status" value="1"/>
</dbReference>
<evidence type="ECO:0000256" key="7">
    <source>
        <dbReference type="ARBA" id="ARBA00023163"/>
    </source>
</evidence>
<comment type="subcellular location">
    <subcellularLocation>
        <location evidence="1">Nucleus</location>
    </subcellularLocation>
</comment>
<name>A0A7M7JKU9_VARDE</name>
<evidence type="ECO:0000256" key="11">
    <source>
        <dbReference type="PROSITE-ProRule" id="PRU00221"/>
    </source>
</evidence>
<keyword evidence="4 11" id="KW-0853">WD repeat</keyword>
<keyword evidence="5" id="KW-0677">Repeat</keyword>
<evidence type="ECO:0000256" key="6">
    <source>
        <dbReference type="ARBA" id="ARBA00023015"/>
    </source>
</evidence>
<evidence type="ECO:0000256" key="10">
    <source>
        <dbReference type="ARBA" id="ARBA00076259"/>
    </source>
</evidence>
<keyword evidence="3" id="KW-0678">Repressor</keyword>
<dbReference type="Pfam" id="PF00400">
    <property type="entry name" value="WD40"/>
    <property type="match status" value="2"/>
</dbReference>
<dbReference type="OrthoDB" id="7318948at2759"/>
<evidence type="ECO:0000256" key="9">
    <source>
        <dbReference type="ARBA" id="ARBA00072179"/>
    </source>
</evidence>
<dbReference type="EnsemblMetazoa" id="XM_022796216">
    <property type="protein sequence ID" value="XP_022651951"/>
    <property type="gene ID" value="LOC111246506"/>
</dbReference>
<keyword evidence="7" id="KW-0804">Transcription</keyword>
<dbReference type="SUPFAM" id="SSF50978">
    <property type="entry name" value="WD40 repeat-like"/>
    <property type="match status" value="1"/>
</dbReference>
<dbReference type="InterPro" id="IPR051243">
    <property type="entry name" value="PcG_WD-repeat"/>
</dbReference>
<dbReference type="RefSeq" id="XP_022651951.1">
    <property type="nucleotide sequence ID" value="XM_022796216.1"/>
</dbReference>
<dbReference type="AlphaFoldDB" id="A0A7M7JKU9"/>
<dbReference type="GeneID" id="111246506"/>
<evidence type="ECO:0000256" key="12">
    <source>
        <dbReference type="SAM" id="MobiDB-lite"/>
    </source>
</evidence>
<evidence type="ECO:0000256" key="1">
    <source>
        <dbReference type="ARBA" id="ARBA00004123"/>
    </source>
</evidence>
<keyword evidence="14" id="KW-1185">Reference proteome</keyword>
<evidence type="ECO:0000313" key="13">
    <source>
        <dbReference type="EnsemblMetazoa" id="XP_022651951"/>
    </source>
</evidence>
<dbReference type="PROSITE" id="PS50082">
    <property type="entry name" value="WD_REPEATS_2"/>
    <property type="match status" value="2"/>
</dbReference>
<evidence type="ECO:0000256" key="2">
    <source>
        <dbReference type="ARBA" id="ARBA00008075"/>
    </source>
</evidence>
<dbReference type="Proteomes" id="UP000594260">
    <property type="component" value="Unplaced"/>
</dbReference>
<feature type="repeat" description="WD" evidence="11">
    <location>
        <begin position="167"/>
        <end position="209"/>
    </location>
</feature>
<feature type="compositionally biased region" description="Basic and acidic residues" evidence="12">
    <location>
        <begin position="18"/>
        <end position="36"/>
    </location>
</feature>